<evidence type="ECO:0000259" key="3">
    <source>
        <dbReference type="Pfam" id="PF00156"/>
    </source>
</evidence>
<keyword evidence="2" id="KW-0665">Pyrimidine biosynthesis</keyword>
<dbReference type="Gene3D" id="3.40.50.2020">
    <property type="match status" value="1"/>
</dbReference>
<dbReference type="STRING" id="1798516.A2950_01110"/>
<dbReference type="GO" id="GO:0019856">
    <property type="term" value="P:pyrimidine nucleobase biosynthetic process"/>
    <property type="evidence" value="ECO:0007669"/>
    <property type="project" value="TreeGrafter"/>
</dbReference>
<accession>A0A1F6ERG4</accession>
<proteinExistence type="predicted"/>
<dbReference type="SUPFAM" id="SSF53271">
    <property type="entry name" value="PRTase-like"/>
    <property type="match status" value="1"/>
</dbReference>
<evidence type="ECO:0000256" key="1">
    <source>
        <dbReference type="ARBA" id="ARBA00004725"/>
    </source>
</evidence>
<evidence type="ECO:0000256" key="2">
    <source>
        <dbReference type="ARBA" id="ARBA00022975"/>
    </source>
</evidence>
<dbReference type="InterPro" id="IPR000836">
    <property type="entry name" value="PRTase_dom"/>
</dbReference>
<feature type="domain" description="Phosphoribosyltransferase" evidence="3">
    <location>
        <begin position="84"/>
        <end position="201"/>
    </location>
</feature>
<name>A0A1F6ERG4_9BACT</name>
<evidence type="ECO:0000313" key="4">
    <source>
        <dbReference type="EMBL" id="OGG76216.1"/>
    </source>
</evidence>
<dbReference type="EMBL" id="MFMD01000039">
    <property type="protein sequence ID" value="OGG76216.1"/>
    <property type="molecule type" value="Genomic_DNA"/>
</dbReference>
<protein>
    <recommendedName>
        <fullName evidence="3">Phosphoribosyltransferase domain-containing protein</fullName>
    </recommendedName>
</protein>
<evidence type="ECO:0000313" key="5">
    <source>
        <dbReference type="Proteomes" id="UP000176714"/>
    </source>
</evidence>
<dbReference type="GO" id="GO:0004590">
    <property type="term" value="F:orotidine-5'-phosphate decarboxylase activity"/>
    <property type="evidence" value="ECO:0007669"/>
    <property type="project" value="TreeGrafter"/>
</dbReference>
<organism evidence="4 5">
    <name type="scientific">Candidatus Kaiserbacteria bacterium RIFCSPLOWO2_01_FULL_55_19</name>
    <dbReference type="NCBI Taxonomy" id="1798516"/>
    <lineage>
        <taxon>Bacteria</taxon>
        <taxon>Candidatus Kaiseribacteriota</taxon>
    </lineage>
</organism>
<dbReference type="PANTHER" id="PTHR19278:SF9">
    <property type="entry name" value="URIDINE 5'-MONOPHOSPHATE SYNTHASE"/>
    <property type="match status" value="1"/>
</dbReference>
<dbReference type="PANTHER" id="PTHR19278">
    <property type="entry name" value="OROTATE PHOSPHORIBOSYLTRANSFERASE"/>
    <property type="match status" value="1"/>
</dbReference>
<reference evidence="4 5" key="1">
    <citation type="journal article" date="2016" name="Nat. Commun.">
        <title>Thousands of microbial genomes shed light on interconnected biogeochemical processes in an aquifer system.</title>
        <authorList>
            <person name="Anantharaman K."/>
            <person name="Brown C.T."/>
            <person name="Hug L.A."/>
            <person name="Sharon I."/>
            <person name="Castelle C.J."/>
            <person name="Probst A.J."/>
            <person name="Thomas B.C."/>
            <person name="Singh A."/>
            <person name="Wilkins M.J."/>
            <person name="Karaoz U."/>
            <person name="Brodie E.L."/>
            <person name="Williams K.H."/>
            <person name="Hubbard S.S."/>
            <person name="Banfield J.F."/>
        </authorList>
    </citation>
    <scope>NUCLEOTIDE SEQUENCE [LARGE SCALE GENOMIC DNA]</scope>
</reference>
<gene>
    <name evidence="4" type="ORF">A2950_01110</name>
</gene>
<comment type="pathway">
    <text evidence="1">Pyrimidine metabolism; UMP biosynthesis via de novo pathway.</text>
</comment>
<dbReference type="AlphaFoldDB" id="A0A1F6ERG4"/>
<dbReference type="Pfam" id="PF00156">
    <property type="entry name" value="Pribosyltran"/>
    <property type="match status" value="1"/>
</dbReference>
<dbReference type="CDD" id="cd06223">
    <property type="entry name" value="PRTases_typeI"/>
    <property type="match status" value="1"/>
</dbReference>
<dbReference type="InterPro" id="IPR029057">
    <property type="entry name" value="PRTase-like"/>
</dbReference>
<comment type="caution">
    <text evidence="4">The sequence shown here is derived from an EMBL/GenBank/DDBJ whole genome shotgun (WGS) entry which is preliminary data.</text>
</comment>
<dbReference type="GO" id="GO:0006222">
    <property type="term" value="P:UMP biosynthetic process"/>
    <property type="evidence" value="ECO:0007669"/>
    <property type="project" value="TreeGrafter"/>
</dbReference>
<dbReference type="Proteomes" id="UP000176714">
    <property type="component" value="Unassembled WGS sequence"/>
</dbReference>
<dbReference type="GO" id="GO:0004588">
    <property type="term" value="F:orotate phosphoribosyltransferase activity"/>
    <property type="evidence" value="ECO:0007669"/>
    <property type="project" value="TreeGrafter"/>
</dbReference>
<sequence>MNPNTKYGNTRRTLAFTLMDVRAVLTYESTDPDNPQLPHPLIVERGTERGFKLKLHEKNPEAPLSPFYFNLRTPDNPKPGPLTPEIIKIAASCMQRVQLDAKLAFNATVGVPRAGDPFAQALAGFAGVPCLPMDKYEHGDKRCIASLKGRIPVEVQKVLMVDDLVTEGHSKLEAIHILRDAGLEVSDVMVLIDHGRGGREELEKLGCKLHSVFTAAKLLDLYSHFGRVKPRIHADIQKYLASQV</sequence>